<evidence type="ECO:0000313" key="1">
    <source>
        <dbReference type="EMBL" id="GAJ01721.1"/>
    </source>
</evidence>
<dbReference type="AlphaFoldDB" id="X1UPA4"/>
<sequence length="120" mass="13007">MSYSYPPQGIVVVPHASTHESGGRDETRDIEWDTGLADLEYSGDVSLVTVGENVVGGDTLFLQNDGKYWKSDADAAASMPVKVMAIETILADAAGLVIHEGYYRNDARYDWTPAAVAARR</sequence>
<dbReference type="EMBL" id="BARW01017410">
    <property type="protein sequence ID" value="GAJ01721.1"/>
    <property type="molecule type" value="Genomic_DNA"/>
</dbReference>
<accession>X1UPA4</accession>
<comment type="caution">
    <text evidence="1">The sequence shown here is derived from an EMBL/GenBank/DDBJ whole genome shotgun (WGS) entry which is preliminary data.</text>
</comment>
<name>X1UPA4_9ZZZZ</name>
<proteinExistence type="predicted"/>
<reference evidence="1" key="1">
    <citation type="journal article" date="2014" name="Front. Microbiol.">
        <title>High frequency of phylogenetically diverse reductive dehalogenase-homologous genes in deep subseafloor sedimentary metagenomes.</title>
        <authorList>
            <person name="Kawai M."/>
            <person name="Futagami T."/>
            <person name="Toyoda A."/>
            <person name="Takaki Y."/>
            <person name="Nishi S."/>
            <person name="Hori S."/>
            <person name="Arai W."/>
            <person name="Tsubouchi T."/>
            <person name="Morono Y."/>
            <person name="Uchiyama I."/>
            <person name="Ito T."/>
            <person name="Fujiyama A."/>
            <person name="Inagaki F."/>
            <person name="Takami H."/>
        </authorList>
    </citation>
    <scope>NUCLEOTIDE SEQUENCE</scope>
    <source>
        <strain evidence="1">Expedition CK06-06</strain>
    </source>
</reference>
<protein>
    <submittedName>
        <fullName evidence="1">Uncharacterized protein</fullName>
    </submittedName>
</protein>
<gene>
    <name evidence="1" type="ORF">S12H4_30086</name>
</gene>
<organism evidence="1">
    <name type="scientific">marine sediment metagenome</name>
    <dbReference type="NCBI Taxonomy" id="412755"/>
    <lineage>
        <taxon>unclassified sequences</taxon>
        <taxon>metagenomes</taxon>
        <taxon>ecological metagenomes</taxon>
    </lineage>
</organism>